<organism evidence="4 5">
    <name type="scientific">Polyangium fumosum</name>
    <dbReference type="NCBI Taxonomy" id="889272"/>
    <lineage>
        <taxon>Bacteria</taxon>
        <taxon>Pseudomonadati</taxon>
        <taxon>Myxococcota</taxon>
        <taxon>Polyangia</taxon>
        <taxon>Polyangiales</taxon>
        <taxon>Polyangiaceae</taxon>
        <taxon>Polyangium</taxon>
    </lineage>
</organism>
<dbReference type="InterPro" id="IPR045175">
    <property type="entry name" value="M28_fam"/>
</dbReference>
<dbReference type="Pfam" id="PF04389">
    <property type="entry name" value="Peptidase_M28"/>
    <property type="match status" value="1"/>
</dbReference>
<dbReference type="EMBL" id="SSMQ01000011">
    <property type="protein sequence ID" value="TKD09192.1"/>
    <property type="molecule type" value="Genomic_DNA"/>
</dbReference>
<feature type="transmembrane region" description="Helical" evidence="2">
    <location>
        <begin position="29"/>
        <end position="48"/>
    </location>
</feature>
<dbReference type="PANTHER" id="PTHR12147">
    <property type="entry name" value="METALLOPEPTIDASE M28 FAMILY MEMBER"/>
    <property type="match status" value="1"/>
</dbReference>
<evidence type="ECO:0000313" key="5">
    <source>
        <dbReference type="Proteomes" id="UP000309215"/>
    </source>
</evidence>
<dbReference type="SUPFAM" id="SSF53187">
    <property type="entry name" value="Zn-dependent exopeptidases"/>
    <property type="match status" value="1"/>
</dbReference>
<protein>
    <submittedName>
        <fullName evidence="4">M28 family peptidase</fullName>
    </submittedName>
</protein>
<keyword evidence="2" id="KW-0812">Transmembrane</keyword>
<proteinExistence type="predicted"/>
<gene>
    <name evidence="4" type="ORF">E8A74_13015</name>
</gene>
<dbReference type="GO" id="GO:0008235">
    <property type="term" value="F:metalloexopeptidase activity"/>
    <property type="evidence" value="ECO:0007669"/>
    <property type="project" value="InterPro"/>
</dbReference>
<feature type="region of interest" description="Disordered" evidence="1">
    <location>
        <begin position="1"/>
        <end position="24"/>
    </location>
</feature>
<dbReference type="AlphaFoldDB" id="A0A4U1JDZ7"/>
<evidence type="ECO:0000256" key="2">
    <source>
        <dbReference type="SAM" id="Phobius"/>
    </source>
</evidence>
<dbReference type="PANTHER" id="PTHR12147:SF26">
    <property type="entry name" value="PEPTIDASE M28 DOMAIN-CONTAINING PROTEIN"/>
    <property type="match status" value="1"/>
</dbReference>
<evidence type="ECO:0000256" key="1">
    <source>
        <dbReference type="SAM" id="MobiDB-lite"/>
    </source>
</evidence>
<comment type="caution">
    <text evidence="4">The sequence shown here is derived from an EMBL/GenBank/DDBJ whole genome shotgun (WGS) entry which is preliminary data.</text>
</comment>
<sequence length="439" mass="46895">MASEPPPAPPAGDPAANTRRKPRSRRRRIATLVVLALALLLLLDQIGVRELSGRDFPQTDPLSPALRVHVEALAAPAWAGRVPGSEGNAAAARYLADSLAAAGVKPFPSLGGYLAPLAEPTSPLGHNVLGWIPPEGPGEPRGTVVLGAHFDHLGKTDEGLLLGADDNAAAVAVLLGAIPSLLAQHPRPYGIAVAFFNTEESPYFGTPRQGSQRFVAALPTEIGGLTSIRLAVVLDLIGGVVWRRTAETIFACGAEKTLGLPAIVDGVHEPGLDVRRLGIHAVENIPGYAPQPFSDYDVFRDHGVPFLFLSSGRTPRYHRASDLPDTLFYDRMARTSRWIASLVPALAAAPPALSFDPRGEDLAADRDTLRFAFDAAAKPWSSIPGTSPITAARILGDRSRLDAMAEPGHVWTPEDARSIERASFRLQCLLYRYPVCFTL</sequence>
<evidence type="ECO:0000259" key="3">
    <source>
        <dbReference type="Pfam" id="PF04389"/>
    </source>
</evidence>
<keyword evidence="2" id="KW-0472">Membrane</keyword>
<feature type="domain" description="Peptidase M28" evidence="3">
    <location>
        <begin position="127"/>
        <end position="342"/>
    </location>
</feature>
<dbReference type="OrthoDB" id="9762302at2"/>
<evidence type="ECO:0000313" key="4">
    <source>
        <dbReference type="EMBL" id="TKD09192.1"/>
    </source>
</evidence>
<dbReference type="RefSeq" id="WP_136929301.1">
    <property type="nucleotide sequence ID" value="NZ_SSMQ01000011.1"/>
</dbReference>
<keyword evidence="5" id="KW-1185">Reference proteome</keyword>
<dbReference type="InterPro" id="IPR007484">
    <property type="entry name" value="Peptidase_M28"/>
</dbReference>
<keyword evidence="2" id="KW-1133">Transmembrane helix</keyword>
<reference evidence="4 5" key="1">
    <citation type="submission" date="2019-04" db="EMBL/GenBank/DDBJ databases">
        <authorList>
            <person name="Li Y."/>
            <person name="Wang J."/>
        </authorList>
    </citation>
    <scope>NUCLEOTIDE SEQUENCE [LARGE SCALE GENOMIC DNA]</scope>
    <source>
        <strain evidence="4 5">DSM 14668</strain>
    </source>
</reference>
<dbReference type="Gene3D" id="3.40.630.10">
    <property type="entry name" value="Zn peptidases"/>
    <property type="match status" value="1"/>
</dbReference>
<accession>A0A4U1JDZ7</accession>
<name>A0A4U1JDZ7_9BACT</name>
<dbReference type="GO" id="GO:0006508">
    <property type="term" value="P:proteolysis"/>
    <property type="evidence" value="ECO:0007669"/>
    <property type="project" value="InterPro"/>
</dbReference>
<feature type="compositionally biased region" description="Pro residues" evidence="1">
    <location>
        <begin position="1"/>
        <end position="12"/>
    </location>
</feature>
<dbReference type="Proteomes" id="UP000309215">
    <property type="component" value="Unassembled WGS sequence"/>
</dbReference>